<sequence>PCSPIEMITDTRVLQRQIVEFIASSKQQNGQEYKAHSLKIAFDSINHLQEKGLSEIQGAHALSLEEVRYILQHESMTILTPENLIYRIFFQMAIIFACRGGEHYYIKADQLKQREDGIYGGNAPIPPGTQGPCYDFQLFLSNRLADANKNLFLQVNPKCRETGIWHKKTHYGVNRLNKFMKEIGQSTKITIPENLLSNHSGRKTATQILHDNEIPEQTIMDITGHLSLYNSNLSNSSQEIQSINLSQEIQPINLSQEIQPINMSQENRSINLSQEMQSINSSQEIQPIKPLQEISTNLSRKVNSINIDQSNSIQIFDNLQRVKENQNGIPSFNN</sequence>
<evidence type="ECO:0000256" key="1">
    <source>
        <dbReference type="ARBA" id="ARBA00023172"/>
    </source>
</evidence>
<name>A0ABN7X905_GIGMA</name>
<proteinExistence type="predicted"/>
<evidence type="ECO:0000313" key="3">
    <source>
        <dbReference type="Proteomes" id="UP000789901"/>
    </source>
</evidence>
<gene>
    <name evidence="2" type="ORF">GMARGA_LOCUS39615</name>
</gene>
<feature type="non-terminal residue" evidence="2">
    <location>
        <position position="334"/>
    </location>
</feature>
<dbReference type="InterPro" id="IPR013762">
    <property type="entry name" value="Integrase-like_cat_sf"/>
</dbReference>
<accession>A0ABN7X905</accession>
<comment type="caution">
    <text evidence="2">The sequence shown here is derived from an EMBL/GenBank/DDBJ whole genome shotgun (WGS) entry which is preliminary data.</text>
</comment>
<keyword evidence="1" id="KW-0233">DNA recombination</keyword>
<keyword evidence="3" id="KW-1185">Reference proteome</keyword>
<organism evidence="2 3">
    <name type="scientific">Gigaspora margarita</name>
    <dbReference type="NCBI Taxonomy" id="4874"/>
    <lineage>
        <taxon>Eukaryota</taxon>
        <taxon>Fungi</taxon>
        <taxon>Fungi incertae sedis</taxon>
        <taxon>Mucoromycota</taxon>
        <taxon>Glomeromycotina</taxon>
        <taxon>Glomeromycetes</taxon>
        <taxon>Diversisporales</taxon>
        <taxon>Gigasporaceae</taxon>
        <taxon>Gigaspora</taxon>
    </lineage>
</organism>
<dbReference type="Proteomes" id="UP000789901">
    <property type="component" value="Unassembled WGS sequence"/>
</dbReference>
<reference evidence="2 3" key="1">
    <citation type="submission" date="2021-06" db="EMBL/GenBank/DDBJ databases">
        <authorList>
            <person name="Kallberg Y."/>
            <person name="Tangrot J."/>
            <person name="Rosling A."/>
        </authorList>
    </citation>
    <scope>NUCLEOTIDE SEQUENCE [LARGE SCALE GENOMIC DNA]</scope>
    <source>
        <strain evidence="2 3">120-4 pot B 10/14</strain>
    </source>
</reference>
<dbReference type="EMBL" id="CAJVQB010095446">
    <property type="protein sequence ID" value="CAG8849257.1"/>
    <property type="molecule type" value="Genomic_DNA"/>
</dbReference>
<dbReference type="InterPro" id="IPR011010">
    <property type="entry name" value="DNA_brk_join_enz"/>
</dbReference>
<dbReference type="Gene3D" id="1.10.443.10">
    <property type="entry name" value="Intergrase catalytic core"/>
    <property type="match status" value="1"/>
</dbReference>
<dbReference type="SUPFAM" id="SSF56349">
    <property type="entry name" value="DNA breaking-rejoining enzymes"/>
    <property type="match status" value="1"/>
</dbReference>
<feature type="non-terminal residue" evidence="2">
    <location>
        <position position="1"/>
    </location>
</feature>
<evidence type="ECO:0000313" key="2">
    <source>
        <dbReference type="EMBL" id="CAG8849257.1"/>
    </source>
</evidence>
<protein>
    <submittedName>
        <fullName evidence="2">5485_t:CDS:1</fullName>
    </submittedName>
</protein>